<organism evidence="2 3">
    <name type="scientific">Ktedonobacter racemifer DSM 44963</name>
    <dbReference type="NCBI Taxonomy" id="485913"/>
    <lineage>
        <taxon>Bacteria</taxon>
        <taxon>Bacillati</taxon>
        <taxon>Chloroflexota</taxon>
        <taxon>Ktedonobacteria</taxon>
        <taxon>Ktedonobacterales</taxon>
        <taxon>Ktedonobacteraceae</taxon>
        <taxon>Ktedonobacter</taxon>
    </lineage>
</organism>
<dbReference type="InParanoid" id="D6TCQ9"/>
<feature type="transmembrane region" description="Helical" evidence="1">
    <location>
        <begin position="20"/>
        <end position="40"/>
    </location>
</feature>
<comment type="caution">
    <text evidence="2">The sequence shown here is derived from an EMBL/GenBank/DDBJ whole genome shotgun (WGS) entry which is preliminary data.</text>
</comment>
<dbReference type="Gene3D" id="1.10.10.10">
    <property type="entry name" value="Winged helix-like DNA-binding domain superfamily/Winged helix DNA-binding domain"/>
    <property type="match status" value="1"/>
</dbReference>
<evidence type="ECO:0000313" key="2">
    <source>
        <dbReference type="EMBL" id="EFH88173.1"/>
    </source>
</evidence>
<dbReference type="InterPro" id="IPR036390">
    <property type="entry name" value="WH_DNA-bd_sf"/>
</dbReference>
<dbReference type="AlphaFoldDB" id="D6TCQ9"/>
<evidence type="ECO:0000313" key="3">
    <source>
        <dbReference type="Proteomes" id="UP000004508"/>
    </source>
</evidence>
<reference evidence="2 3" key="1">
    <citation type="journal article" date="2011" name="Stand. Genomic Sci.">
        <title>Non-contiguous finished genome sequence and contextual data of the filamentous soil bacterium Ktedonobacter racemifer type strain (SOSP1-21).</title>
        <authorList>
            <person name="Chang Y.J."/>
            <person name="Land M."/>
            <person name="Hauser L."/>
            <person name="Chertkov O."/>
            <person name="Del Rio T.G."/>
            <person name="Nolan M."/>
            <person name="Copeland A."/>
            <person name="Tice H."/>
            <person name="Cheng J.F."/>
            <person name="Lucas S."/>
            <person name="Han C."/>
            <person name="Goodwin L."/>
            <person name="Pitluck S."/>
            <person name="Ivanova N."/>
            <person name="Ovchinikova G."/>
            <person name="Pati A."/>
            <person name="Chen A."/>
            <person name="Palaniappan K."/>
            <person name="Mavromatis K."/>
            <person name="Liolios K."/>
            <person name="Brettin T."/>
            <person name="Fiebig A."/>
            <person name="Rohde M."/>
            <person name="Abt B."/>
            <person name="Goker M."/>
            <person name="Detter J.C."/>
            <person name="Woyke T."/>
            <person name="Bristow J."/>
            <person name="Eisen J.A."/>
            <person name="Markowitz V."/>
            <person name="Hugenholtz P."/>
            <person name="Kyrpides N.C."/>
            <person name="Klenk H.P."/>
            <person name="Lapidus A."/>
        </authorList>
    </citation>
    <scope>NUCLEOTIDE SEQUENCE [LARGE SCALE GENOMIC DNA]</scope>
    <source>
        <strain evidence="3">DSM 44963</strain>
    </source>
</reference>
<proteinExistence type="predicted"/>
<keyword evidence="1" id="KW-0812">Transmembrane</keyword>
<keyword evidence="1" id="KW-0472">Membrane</keyword>
<dbReference type="EMBL" id="ADVG01000001">
    <property type="protein sequence ID" value="EFH88173.1"/>
    <property type="molecule type" value="Genomic_DNA"/>
</dbReference>
<gene>
    <name evidence="2" type="ORF">Krac_9581</name>
</gene>
<evidence type="ECO:0000256" key="1">
    <source>
        <dbReference type="SAM" id="Phobius"/>
    </source>
</evidence>
<name>D6TCQ9_KTERA</name>
<protein>
    <submittedName>
        <fullName evidence="2">Transcriptional regulator, PadR-like family</fullName>
    </submittedName>
</protein>
<dbReference type="eggNOG" id="COG1695">
    <property type="taxonomic scope" value="Bacteria"/>
</dbReference>
<keyword evidence="3" id="KW-1185">Reference proteome</keyword>
<dbReference type="InterPro" id="IPR036388">
    <property type="entry name" value="WH-like_DNA-bd_sf"/>
</dbReference>
<keyword evidence="1" id="KW-1133">Transmembrane helix</keyword>
<accession>D6TCQ9</accession>
<sequence>MVYLSNYLREHYQGKKRNAVYELLVLGLLMHFPLHAYLIAGTTNDIIGPWERIGRGNLSNLLKKLEQAGLIAPADPALVPFPTTRKARVFAITPAGRERFFQLMLDTTSNPGTYQRLFHIKVHHLEFLSSQDQRYLVDHYLTYCETTLRYLRTETLDLVSDPVKQEHVSSSMRGNALDLMTLLAQQWELEAAWVQRLREQIVEAQDSKETHQKGT</sequence>
<dbReference type="SUPFAM" id="SSF46785">
    <property type="entry name" value="Winged helix' DNA-binding domain"/>
    <property type="match status" value="1"/>
</dbReference>
<dbReference type="STRING" id="485913.Krac_9581"/>
<dbReference type="Proteomes" id="UP000004508">
    <property type="component" value="Unassembled WGS sequence"/>
</dbReference>